<keyword evidence="5" id="KW-0378">Hydrolase</keyword>
<accession>A0A1V8M1X1</accession>
<dbReference type="OrthoDB" id="1467367at2"/>
<dbReference type="InterPro" id="IPR005073">
    <property type="entry name" value="Peptidase_M74"/>
</dbReference>
<dbReference type="PIRSF" id="PIRSF018455">
    <property type="entry name" value="MepA"/>
    <property type="match status" value="1"/>
</dbReference>
<evidence type="ECO:0000256" key="1">
    <source>
        <dbReference type="ARBA" id="ARBA00022670"/>
    </source>
</evidence>
<reference evidence="10 11" key="1">
    <citation type="submission" date="2015-12" db="EMBL/GenBank/DDBJ databases">
        <authorList>
            <person name="Shamseldin A."/>
            <person name="Moawad H."/>
            <person name="Abd El-Rahim W.M."/>
            <person name="Sadowsky M.J."/>
        </authorList>
    </citation>
    <scope>NUCLEOTIDE SEQUENCE [LARGE SCALE GENOMIC DNA]</scope>
    <source>
        <strain evidence="10 11">WF1</strain>
    </source>
</reference>
<evidence type="ECO:0000256" key="7">
    <source>
        <dbReference type="ARBA" id="ARBA00023049"/>
    </source>
</evidence>
<dbReference type="AlphaFoldDB" id="A0A1V8M1X1"/>
<dbReference type="SUPFAM" id="SSF55166">
    <property type="entry name" value="Hedgehog/DD-peptidase"/>
    <property type="match status" value="1"/>
</dbReference>
<name>A0A1V8M1X1_9GAMM</name>
<evidence type="ECO:0000256" key="9">
    <source>
        <dbReference type="SAM" id="SignalP"/>
    </source>
</evidence>
<organism evidence="10 11">
    <name type="scientific">Methyloprofundus sedimenti</name>
    <dbReference type="NCBI Taxonomy" id="1420851"/>
    <lineage>
        <taxon>Bacteria</taxon>
        <taxon>Pseudomonadati</taxon>
        <taxon>Pseudomonadota</taxon>
        <taxon>Gammaproteobacteria</taxon>
        <taxon>Methylococcales</taxon>
        <taxon>Methylococcaceae</taxon>
        <taxon>Methyloprofundus</taxon>
    </lineage>
</organism>
<proteinExistence type="predicted"/>
<dbReference type="EMBL" id="LPUF01000004">
    <property type="protein sequence ID" value="OQK15423.1"/>
    <property type="molecule type" value="Genomic_DNA"/>
</dbReference>
<dbReference type="GO" id="GO:0046872">
    <property type="term" value="F:metal ion binding"/>
    <property type="evidence" value="ECO:0007669"/>
    <property type="project" value="UniProtKB-KW"/>
</dbReference>
<evidence type="ECO:0000256" key="3">
    <source>
        <dbReference type="ARBA" id="ARBA00022729"/>
    </source>
</evidence>
<evidence type="ECO:0000256" key="6">
    <source>
        <dbReference type="ARBA" id="ARBA00022833"/>
    </source>
</evidence>
<keyword evidence="2" id="KW-0479">Metal-binding</keyword>
<keyword evidence="3 9" id="KW-0732">Signal</keyword>
<dbReference type="NCBIfam" id="NF006947">
    <property type="entry name" value="PRK09429.1"/>
    <property type="match status" value="1"/>
</dbReference>
<evidence type="ECO:0000256" key="4">
    <source>
        <dbReference type="ARBA" id="ARBA00022764"/>
    </source>
</evidence>
<keyword evidence="1" id="KW-0645">Protease</keyword>
<dbReference type="GO" id="GO:0004252">
    <property type="term" value="F:serine-type endopeptidase activity"/>
    <property type="evidence" value="ECO:0007669"/>
    <property type="project" value="InterPro"/>
</dbReference>
<dbReference type="RefSeq" id="WP_080524361.1">
    <property type="nucleotide sequence ID" value="NZ_LPUF01000004.1"/>
</dbReference>
<dbReference type="GO" id="GO:0030288">
    <property type="term" value="C:outer membrane-bounded periplasmic space"/>
    <property type="evidence" value="ECO:0007669"/>
    <property type="project" value="InterPro"/>
</dbReference>
<feature type="disulfide bond" evidence="8">
    <location>
        <begin position="48"/>
        <end position="276"/>
    </location>
</feature>
<sequence>MFKIIFFIAIYLYTASSFAGSIAHDWAKRTTPTINSVSQSIGDYTNGCISGAAKLPSSGNGYQVMRLSRSRFYGHTALIDYIQKLGQFAVTEKLGTILVGDLGQARGGPTISGHRSHQSGLDVDIWFLLPQQLDNRLLTANERETWSATSVVNMKKDTVDYRQWTQAHEKMLQIAASQPEVARIFVNPSIKRELCAHKTAASGAWLRKIRPWWKHDDHFHVRLKCPDNNPNCQDQAPVPAGNGCDASLAWWFSREAKTPAKPTKPTPPKPPLPALCEKVLLQ</sequence>
<dbReference type="STRING" id="1420851.AU255_18310"/>
<feature type="disulfide bond" evidence="8">
    <location>
        <begin position="195"/>
        <end position="244"/>
    </location>
</feature>
<protein>
    <submittedName>
        <fullName evidence="10">Peptidase U6</fullName>
    </submittedName>
</protein>
<keyword evidence="7" id="KW-0482">Metalloprotease</keyword>
<dbReference type="GO" id="GO:0008237">
    <property type="term" value="F:metallopeptidase activity"/>
    <property type="evidence" value="ECO:0007669"/>
    <property type="project" value="UniProtKB-KW"/>
</dbReference>
<keyword evidence="4" id="KW-0574">Periplasm</keyword>
<keyword evidence="8" id="KW-1015">Disulfide bond</keyword>
<dbReference type="InterPro" id="IPR009045">
    <property type="entry name" value="Zn_M74/Hedgehog-like"/>
</dbReference>
<feature type="disulfide bond" evidence="8">
    <location>
        <begin position="225"/>
        <end position="232"/>
    </location>
</feature>
<evidence type="ECO:0000256" key="2">
    <source>
        <dbReference type="ARBA" id="ARBA00022723"/>
    </source>
</evidence>
<evidence type="ECO:0000256" key="5">
    <source>
        <dbReference type="ARBA" id="ARBA00022801"/>
    </source>
</evidence>
<gene>
    <name evidence="10" type="ORF">AU255_18310</name>
</gene>
<dbReference type="Proteomes" id="UP000191980">
    <property type="component" value="Unassembled WGS sequence"/>
</dbReference>
<feature type="signal peptide" evidence="9">
    <location>
        <begin position="1"/>
        <end position="19"/>
    </location>
</feature>
<keyword evidence="6" id="KW-0862">Zinc</keyword>
<comment type="caution">
    <text evidence="10">The sequence shown here is derived from an EMBL/GenBank/DDBJ whole genome shotgun (WGS) entry which is preliminary data.</text>
</comment>
<keyword evidence="11" id="KW-1185">Reference proteome</keyword>
<evidence type="ECO:0000256" key="8">
    <source>
        <dbReference type="PIRSR" id="PIRSR018455-2"/>
    </source>
</evidence>
<dbReference type="GO" id="GO:0006508">
    <property type="term" value="P:proteolysis"/>
    <property type="evidence" value="ECO:0007669"/>
    <property type="project" value="UniProtKB-KW"/>
</dbReference>
<evidence type="ECO:0000313" key="11">
    <source>
        <dbReference type="Proteomes" id="UP000191980"/>
    </source>
</evidence>
<feature type="chain" id="PRO_5013048432" evidence="9">
    <location>
        <begin position="20"/>
        <end position="282"/>
    </location>
</feature>
<dbReference type="Pfam" id="PF03411">
    <property type="entry name" value="Peptidase_M74"/>
    <property type="match status" value="1"/>
</dbReference>
<dbReference type="Gene3D" id="3.30.1380.10">
    <property type="match status" value="1"/>
</dbReference>
<evidence type="ECO:0000313" key="10">
    <source>
        <dbReference type="EMBL" id="OQK15423.1"/>
    </source>
</evidence>